<gene>
    <name evidence="1" type="ORF">BLA60_39390</name>
</gene>
<dbReference type="Proteomes" id="UP000185696">
    <property type="component" value="Unassembled WGS sequence"/>
</dbReference>
<proteinExistence type="predicted"/>
<dbReference type="OrthoDB" id="3688281at2"/>
<comment type="caution">
    <text evidence="1">The sequence shown here is derived from an EMBL/GenBank/DDBJ whole genome shotgun (WGS) entry which is preliminary data.</text>
</comment>
<evidence type="ECO:0000313" key="1">
    <source>
        <dbReference type="EMBL" id="OLF04690.1"/>
    </source>
</evidence>
<protein>
    <submittedName>
        <fullName evidence="1">Uncharacterized protein</fullName>
    </submittedName>
</protein>
<evidence type="ECO:0000313" key="2">
    <source>
        <dbReference type="Proteomes" id="UP000185696"/>
    </source>
</evidence>
<dbReference type="RefSeq" id="WP_075138203.1">
    <property type="nucleotide sequence ID" value="NZ_MSIF01000039.1"/>
</dbReference>
<sequence>MDAPALAQRLAHRLGEPSGWRPLMRGMFGQGRARHAHEVYSAARSRGVYVNHELRFVANETLGYAIMAFAVTGQLAASDQETLAAQADCFALGAVRHAGSAYNTLLPLTRTHPIHAIADPYPGVHVYVATTSPKGADRPLVVHADRDGTDHIFPVPGERLR</sequence>
<reference evidence="1 2" key="1">
    <citation type="submission" date="2016-12" db="EMBL/GenBank/DDBJ databases">
        <title>The draft genome sequence of Actinophytocola xinjiangensis.</title>
        <authorList>
            <person name="Wang W."/>
            <person name="Yuan L."/>
        </authorList>
    </citation>
    <scope>NUCLEOTIDE SEQUENCE [LARGE SCALE GENOMIC DNA]</scope>
    <source>
        <strain evidence="1 2">CGMCC 4.4663</strain>
    </source>
</reference>
<dbReference type="AlphaFoldDB" id="A0A7Z0WD83"/>
<dbReference type="EMBL" id="MSIF01000039">
    <property type="protein sequence ID" value="OLF04690.1"/>
    <property type="molecule type" value="Genomic_DNA"/>
</dbReference>
<accession>A0A7Z0WD83</accession>
<keyword evidence="2" id="KW-1185">Reference proteome</keyword>
<name>A0A7Z0WD83_9PSEU</name>
<organism evidence="1 2">
    <name type="scientific">Actinophytocola xinjiangensis</name>
    <dbReference type="NCBI Taxonomy" id="485602"/>
    <lineage>
        <taxon>Bacteria</taxon>
        <taxon>Bacillati</taxon>
        <taxon>Actinomycetota</taxon>
        <taxon>Actinomycetes</taxon>
        <taxon>Pseudonocardiales</taxon>
        <taxon>Pseudonocardiaceae</taxon>
    </lineage>
</organism>